<dbReference type="PANTHER" id="PTHR42643">
    <property type="entry name" value="IONOTROPIC RECEPTOR 20A-RELATED"/>
    <property type="match status" value="1"/>
</dbReference>
<dbReference type="Gene3D" id="3.40.190.10">
    <property type="entry name" value="Periplasmic binding protein-like II"/>
    <property type="match status" value="3"/>
</dbReference>
<keyword evidence="11" id="KW-0407">Ion channel</keyword>
<sequence length="1104" mass="126296">MPLNLKNKTNQLIDTRKKTFIMPLKILVFLLILLLPKTAKSYEFLSLSNEQIPFIIDICKLYSRNSAILLSESESEREMKMITMMFKWRRALSREGIASTNLSFSQLHKSLYYIKQIVRPLYIVIISNYNAIKEFSLATSTFDMSSAIWLVIFLYKGYGTNYCLSPPGNIFHLKFNSEMLVRCGTENMVQEWYSIDTNRTEVSNLATWSLERGITKIVPDSLYERRHNLQGLIMRAVIVKDSPFTTIKKDGELDGIYGRILRELCVTLNFSFDIVSEVGQYGRWNPKKKTWSGAIAELYAGRADISLSEFSITNARLNAVDFTLPILRSKNCLFFREPELFVIKWSSYFLTFTHSVWVAMFGVLIAASILLIVLNIKDGTNRKIGNLLSDNFMEIWGIFCQQGIADFSDKSSLRIAYFSVFILVTVLWSAYSAALINCLTSVFHILPFDSLETFVADGTYRLAVLRDTSNYDQFANSEDPLAKKLMNLMLEEDKLPLTVLEAFTNICENRNLAIFAFDEMKMSVVHKIPCNVIHVETGHINNMAIILSKRNPFTDVINFQLQKFCENGIMNRFVNSPFKKKSNDLVKQQPVPLISIISLLIFIQIATSTFDMSTAMWLVIFMNKEDGSDYCQNPPGNIFHLKFNSEMLVRCGTENMLREWYSIDNNRTEVNDLAPWSLEKGITKIVPDSLYERRHNLHGLIMRAVIVRDSVFANLSKNGELSGICGEIFRELCAALNFSFDIVSEVEEYGRWNPTNETWSGAMAELHAGRADISFSGFCITNARLNIVDFSLPVLSTKSYLYLREPEIFAIKWSSHFLTFTNSVWMAMFGVLVVASIVFSLLKIKNGNVRKIRHLLSDNFLEIWESITYYSFPEESSDRSSLRIAYFSIFILVTVLSAAYSAALISFLTTVSVILPFDSLETFVQDGTYQFAVFRGSAFYDNFANSENPLAKKLMNLMLEEDKLPLTVLEGFESICENRNLAIYAFDEMKMSVVHKIPCNVIRVETGHLNNMAIVLSKHNPFTHLINFQLQKFFENGIMNRLKNSPYKKKVNDTIKHRSVSLTSVISPLIFIQIGIVLSTCILIIEKCIFARKKKKISMIHHIN</sequence>
<evidence type="ECO:0000256" key="2">
    <source>
        <dbReference type="ARBA" id="ARBA00022448"/>
    </source>
</evidence>
<feature type="transmembrane region" description="Helical" evidence="12">
    <location>
        <begin position="824"/>
        <end position="844"/>
    </location>
</feature>
<evidence type="ECO:0000256" key="6">
    <source>
        <dbReference type="ARBA" id="ARBA00023065"/>
    </source>
</evidence>
<organism evidence="14 15">
    <name type="scientific">Vespula maculifrons</name>
    <name type="common">Eastern yellow jacket</name>
    <name type="synonym">Wasp</name>
    <dbReference type="NCBI Taxonomy" id="7453"/>
    <lineage>
        <taxon>Eukaryota</taxon>
        <taxon>Metazoa</taxon>
        <taxon>Ecdysozoa</taxon>
        <taxon>Arthropoda</taxon>
        <taxon>Hexapoda</taxon>
        <taxon>Insecta</taxon>
        <taxon>Pterygota</taxon>
        <taxon>Neoptera</taxon>
        <taxon>Endopterygota</taxon>
        <taxon>Hymenoptera</taxon>
        <taxon>Apocrita</taxon>
        <taxon>Aculeata</taxon>
        <taxon>Vespoidea</taxon>
        <taxon>Vespidae</taxon>
        <taxon>Vespinae</taxon>
        <taxon>Vespula</taxon>
    </lineage>
</organism>
<comment type="subcellular location">
    <subcellularLocation>
        <location evidence="1">Cell membrane</location>
        <topology evidence="1">Multi-pass membrane protein</topology>
    </subcellularLocation>
</comment>
<gene>
    <name evidence="14" type="ORF">V1477_002227</name>
</gene>
<evidence type="ECO:0000256" key="7">
    <source>
        <dbReference type="ARBA" id="ARBA00023136"/>
    </source>
</evidence>
<keyword evidence="9" id="KW-0325">Glycoprotein</keyword>
<evidence type="ECO:0000313" key="15">
    <source>
        <dbReference type="Proteomes" id="UP001607303"/>
    </source>
</evidence>
<dbReference type="Pfam" id="PF10613">
    <property type="entry name" value="Lig_chan-Glu_bd"/>
    <property type="match status" value="2"/>
</dbReference>
<dbReference type="EMBL" id="JAYRBN010000027">
    <property type="protein sequence ID" value="KAL2749287.1"/>
    <property type="molecule type" value="Genomic_DNA"/>
</dbReference>
<keyword evidence="3" id="KW-1003">Cell membrane</keyword>
<dbReference type="GO" id="GO:0034220">
    <property type="term" value="P:monoatomic ion transmembrane transport"/>
    <property type="evidence" value="ECO:0007669"/>
    <property type="project" value="UniProtKB-KW"/>
</dbReference>
<dbReference type="GO" id="GO:0005886">
    <property type="term" value="C:plasma membrane"/>
    <property type="evidence" value="ECO:0007669"/>
    <property type="project" value="UniProtKB-SubCell"/>
</dbReference>
<comment type="caution">
    <text evidence="14">The sequence shown here is derived from an EMBL/GenBank/DDBJ whole genome shotgun (WGS) entry which is preliminary data.</text>
</comment>
<feature type="transmembrane region" description="Helical" evidence="12">
    <location>
        <begin position="884"/>
        <end position="908"/>
    </location>
</feature>
<evidence type="ECO:0000256" key="11">
    <source>
        <dbReference type="ARBA" id="ARBA00023303"/>
    </source>
</evidence>
<evidence type="ECO:0000313" key="14">
    <source>
        <dbReference type="EMBL" id="KAL2749287.1"/>
    </source>
</evidence>
<reference evidence="14 15" key="1">
    <citation type="journal article" date="2024" name="Ann. Entomol. Soc. Am.">
        <title>Genomic analyses of the southern and eastern yellowjacket wasps (Hymenoptera: Vespidae) reveal evolutionary signatures of social life.</title>
        <authorList>
            <person name="Catto M.A."/>
            <person name="Caine P.B."/>
            <person name="Orr S.E."/>
            <person name="Hunt B.G."/>
            <person name="Goodisman M.A.D."/>
        </authorList>
    </citation>
    <scope>NUCLEOTIDE SEQUENCE [LARGE SCALE GENOMIC DNA]</scope>
    <source>
        <strain evidence="14">232</strain>
        <tissue evidence="14">Head and thorax</tissue>
    </source>
</reference>
<keyword evidence="4 12" id="KW-0812">Transmembrane</keyword>
<accession>A0ABD2CW25</accession>
<keyword evidence="8" id="KW-0675">Receptor</keyword>
<feature type="domain" description="Ionotropic glutamate receptor L-glutamate and glycine-binding" evidence="13">
    <location>
        <begin position="711"/>
        <end position="768"/>
    </location>
</feature>
<dbReference type="AlphaFoldDB" id="A0ABD2CW25"/>
<evidence type="ECO:0000256" key="1">
    <source>
        <dbReference type="ARBA" id="ARBA00004651"/>
    </source>
</evidence>
<keyword evidence="6" id="KW-0406">Ion transport</keyword>
<keyword evidence="15" id="KW-1185">Reference proteome</keyword>
<evidence type="ECO:0000256" key="9">
    <source>
        <dbReference type="ARBA" id="ARBA00023180"/>
    </source>
</evidence>
<evidence type="ECO:0000256" key="5">
    <source>
        <dbReference type="ARBA" id="ARBA00022989"/>
    </source>
</evidence>
<evidence type="ECO:0000256" key="4">
    <source>
        <dbReference type="ARBA" id="ARBA00022692"/>
    </source>
</evidence>
<protein>
    <submittedName>
        <fullName evidence="14">Glutamate receptor 1-like isoform X1</fullName>
    </submittedName>
</protein>
<dbReference type="Gene3D" id="1.10.287.70">
    <property type="match status" value="1"/>
</dbReference>
<dbReference type="SUPFAM" id="SSF53850">
    <property type="entry name" value="Periplasmic binding protein-like II"/>
    <property type="match status" value="2"/>
</dbReference>
<feature type="transmembrane region" description="Helical" evidence="12">
    <location>
        <begin position="415"/>
        <end position="436"/>
    </location>
</feature>
<keyword evidence="7 12" id="KW-0472">Membrane</keyword>
<dbReference type="SMART" id="SM00918">
    <property type="entry name" value="Lig_chan-Glu_bd"/>
    <property type="match status" value="2"/>
</dbReference>
<feature type="transmembrane region" description="Helical" evidence="12">
    <location>
        <begin position="356"/>
        <end position="376"/>
    </location>
</feature>
<evidence type="ECO:0000256" key="8">
    <source>
        <dbReference type="ARBA" id="ARBA00023170"/>
    </source>
</evidence>
<dbReference type="InterPro" id="IPR019594">
    <property type="entry name" value="Glu/Gly-bd"/>
</dbReference>
<evidence type="ECO:0000259" key="13">
    <source>
        <dbReference type="SMART" id="SM00918"/>
    </source>
</evidence>
<dbReference type="PANTHER" id="PTHR42643:SF24">
    <property type="entry name" value="IONOTROPIC RECEPTOR 60A"/>
    <property type="match status" value="1"/>
</dbReference>
<evidence type="ECO:0000256" key="10">
    <source>
        <dbReference type="ARBA" id="ARBA00023286"/>
    </source>
</evidence>
<name>A0ABD2CW25_VESMC</name>
<evidence type="ECO:0000256" key="3">
    <source>
        <dbReference type="ARBA" id="ARBA00022475"/>
    </source>
</evidence>
<proteinExistence type="predicted"/>
<keyword evidence="5 12" id="KW-1133">Transmembrane helix</keyword>
<keyword evidence="2" id="KW-0813">Transport</keyword>
<keyword evidence="10" id="KW-1071">Ligand-gated ion channel</keyword>
<feature type="domain" description="Ionotropic glutamate receptor L-glutamate and glycine-binding" evidence="13">
    <location>
        <begin position="243"/>
        <end position="300"/>
    </location>
</feature>
<dbReference type="Proteomes" id="UP001607303">
    <property type="component" value="Unassembled WGS sequence"/>
</dbReference>
<dbReference type="InterPro" id="IPR052192">
    <property type="entry name" value="Insect_Ionotropic_Sensory_Rcpt"/>
</dbReference>
<evidence type="ECO:0000256" key="12">
    <source>
        <dbReference type="SAM" id="Phobius"/>
    </source>
</evidence>
<feature type="transmembrane region" description="Helical" evidence="12">
    <location>
        <begin position="1065"/>
        <end position="1085"/>
    </location>
</feature>